<protein>
    <submittedName>
        <fullName evidence="2">Acid-resistance membrane protein</fullName>
    </submittedName>
</protein>
<dbReference type="GO" id="GO:0005886">
    <property type="term" value="C:plasma membrane"/>
    <property type="evidence" value="ECO:0007669"/>
    <property type="project" value="TreeGrafter"/>
</dbReference>
<evidence type="ECO:0000313" key="2">
    <source>
        <dbReference type="EMBL" id="QDU95120.1"/>
    </source>
</evidence>
<sequence length="196" mass="20955">MSNLPLSPIDLRSLGLHALKKNWCWFLALGVLLVVCGLVAIGSSVAATLFSMILLGSLLLVSGAGEVVVALTARSWGGFFVNLLIGVLYLVTGMLVVTSPVAAAEALTLLFALSLLFSGVLRIVLAISSRFHHWVWMLLNGVISVALGMMIWSRWPLSGLWVIGLYVGIELLFNGWSLVMLGLAAKNLPVDETPAK</sequence>
<feature type="transmembrane region" description="Helical" evidence="1">
    <location>
        <begin position="79"/>
        <end position="101"/>
    </location>
</feature>
<dbReference type="EMBL" id="CP036433">
    <property type="protein sequence ID" value="QDU95120.1"/>
    <property type="molecule type" value="Genomic_DNA"/>
</dbReference>
<dbReference type="KEGG" id="lcre:Pla8534_29320"/>
<feature type="transmembrane region" description="Helical" evidence="1">
    <location>
        <begin position="23"/>
        <end position="43"/>
    </location>
</feature>
<feature type="transmembrane region" description="Helical" evidence="1">
    <location>
        <begin position="134"/>
        <end position="153"/>
    </location>
</feature>
<dbReference type="PANTHER" id="PTHR34989:SF1">
    <property type="entry name" value="PROTEIN HDED"/>
    <property type="match status" value="1"/>
</dbReference>
<dbReference type="InterPro" id="IPR005325">
    <property type="entry name" value="DUF308_memb"/>
</dbReference>
<keyword evidence="1" id="KW-1133">Transmembrane helix</keyword>
<reference evidence="2 3" key="1">
    <citation type="submission" date="2019-02" db="EMBL/GenBank/DDBJ databases">
        <title>Deep-cultivation of Planctomycetes and their phenomic and genomic characterization uncovers novel biology.</title>
        <authorList>
            <person name="Wiegand S."/>
            <person name="Jogler M."/>
            <person name="Boedeker C."/>
            <person name="Pinto D."/>
            <person name="Vollmers J."/>
            <person name="Rivas-Marin E."/>
            <person name="Kohn T."/>
            <person name="Peeters S.H."/>
            <person name="Heuer A."/>
            <person name="Rast P."/>
            <person name="Oberbeckmann S."/>
            <person name="Bunk B."/>
            <person name="Jeske O."/>
            <person name="Meyerdierks A."/>
            <person name="Storesund J.E."/>
            <person name="Kallscheuer N."/>
            <person name="Luecker S."/>
            <person name="Lage O.M."/>
            <person name="Pohl T."/>
            <person name="Merkel B.J."/>
            <person name="Hornburger P."/>
            <person name="Mueller R.-W."/>
            <person name="Bruemmer F."/>
            <person name="Labrenz M."/>
            <person name="Spormann A.M."/>
            <person name="Op den Camp H."/>
            <person name="Overmann J."/>
            <person name="Amann R."/>
            <person name="Jetten M.S.M."/>
            <person name="Mascher T."/>
            <person name="Medema M.H."/>
            <person name="Devos D.P."/>
            <person name="Kaster A.-K."/>
            <person name="Ovreas L."/>
            <person name="Rohde M."/>
            <person name="Galperin M.Y."/>
            <person name="Jogler C."/>
        </authorList>
    </citation>
    <scope>NUCLEOTIDE SEQUENCE [LARGE SCALE GENOMIC DNA]</scope>
    <source>
        <strain evidence="2 3">Pla85_3_4</strain>
    </source>
</reference>
<keyword evidence="1" id="KW-0472">Membrane</keyword>
<feature type="transmembrane region" description="Helical" evidence="1">
    <location>
        <begin position="49"/>
        <end position="72"/>
    </location>
</feature>
<feature type="transmembrane region" description="Helical" evidence="1">
    <location>
        <begin position="107"/>
        <end position="127"/>
    </location>
</feature>
<dbReference type="Proteomes" id="UP000317648">
    <property type="component" value="Chromosome"/>
</dbReference>
<keyword evidence="3" id="KW-1185">Reference proteome</keyword>
<name>A0A518DTF9_9BACT</name>
<keyword evidence="1" id="KW-0812">Transmembrane</keyword>
<organism evidence="2 3">
    <name type="scientific">Lignipirellula cremea</name>
    <dbReference type="NCBI Taxonomy" id="2528010"/>
    <lineage>
        <taxon>Bacteria</taxon>
        <taxon>Pseudomonadati</taxon>
        <taxon>Planctomycetota</taxon>
        <taxon>Planctomycetia</taxon>
        <taxon>Pirellulales</taxon>
        <taxon>Pirellulaceae</taxon>
        <taxon>Lignipirellula</taxon>
    </lineage>
</organism>
<accession>A0A518DTF9</accession>
<feature type="transmembrane region" description="Helical" evidence="1">
    <location>
        <begin position="159"/>
        <end position="179"/>
    </location>
</feature>
<evidence type="ECO:0000256" key="1">
    <source>
        <dbReference type="SAM" id="Phobius"/>
    </source>
</evidence>
<dbReference type="Pfam" id="PF03729">
    <property type="entry name" value="DUF308"/>
    <property type="match status" value="1"/>
</dbReference>
<evidence type="ECO:0000313" key="3">
    <source>
        <dbReference type="Proteomes" id="UP000317648"/>
    </source>
</evidence>
<dbReference type="PANTHER" id="PTHR34989">
    <property type="entry name" value="PROTEIN HDED"/>
    <property type="match status" value="1"/>
</dbReference>
<dbReference type="InterPro" id="IPR052712">
    <property type="entry name" value="Acid_resist_chaperone_HdeD"/>
</dbReference>
<dbReference type="AlphaFoldDB" id="A0A518DTF9"/>
<dbReference type="RefSeq" id="WP_197443283.1">
    <property type="nucleotide sequence ID" value="NZ_CP036433.1"/>
</dbReference>
<proteinExistence type="predicted"/>
<gene>
    <name evidence="2" type="ORF">Pla8534_29320</name>
</gene>